<proteinExistence type="predicted"/>
<dbReference type="EMBL" id="JAPFFF010000414">
    <property type="protein sequence ID" value="KAK8834415.1"/>
    <property type="molecule type" value="Genomic_DNA"/>
</dbReference>
<name>A0ABR2GKF4_9EUKA</name>
<feature type="non-terminal residue" evidence="1">
    <location>
        <position position="1"/>
    </location>
</feature>
<evidence type="ECO:0000313" key="1">
    <source>
        <dbReference type="EMBL" id="KAK8834415.1"/>
    </source>
</evidence>
<protein>
    <submittedName>
        <fullName evidence="1">Uncharacterized protein</fullName>
    </submittedName>
</protein>
<accession>A0ABR2GKF4</accession>
<comment type="caution">
    <text evidence="1">The sequence shown here is derived from an EMBL/GenBank/DDBJ whole genome shotgun (WGS) entry which is preliminary data.</text>
</comment>
<organism evidence="1 2">
    <name type="scientific">Tritrichomonas musculus</name>
    <dbReference type="NCBI Taxonomy" id="1915356"/>
    <lineage>
        <taxon>Eukaryota</taxon>
        <taxon>Metamonada</taxon>
        <taxon>Parabasalia</taxon>
        <taxon>Tritrichomonadida</taxon>
        <taxon>Tritrichomonadidae</taxon>
        <taxon>Tritrichomonas</taxon>
    </lineage>
</organism>
<dbReference type="Proteomes" id="UP001470230">
    <property type="component" value="Unassembled WGS sequence"/>
</dbReference>
<sequence>SKVSFPAKYFKDAKFTHAESDGTVSQTLTLERNDKYRNDDEDPKVIEKKKLSGCAVTGI</sequence>
<evidence type="ECO:0000313" key="2">
    <source>
        <dbReference type="Proteomes" id="UP001470230"/>
    </source>
</evidence>
<gene>
    <name evidence="1" type="ORF">M9Y10_031226</name>
</gene>
<reference evidence="1 2" key="1">
    <citation type="submission" date="2024-04" db="EMBL/GenBank/DDBJ databases">
        <title>Tritrichomonas musculus Genome.</title>
        <authorList>
            <person name="Alves-Ferreira E."/>
            <person name="Grigg M."/>
            <person name="Lorenzi H."/>
            <person name="Galac M."/>
        </authorList>
    </citation>
    <scope>NUCLEOTIDE SEQUENCE [LARGE SCALE GENOMIC DNA]</scope>
    <source>
        <strain evidence="1 2">EAF2021</strain>
    </source>
</reference>
<keyword evidence="2" id="KW-1185">Reference proteome</keyword>